<organism evidence="3 4">
    <name type="scientific">Streptomyces blastmyceticus</name>
    <dbReference type="NCBI Taxonomy" id="68180"/>
    <lineage>
        <taxon>Bacteria</taxon>
        <taxon>Bacillati</taxon>
        <taxon>Actinomycetota</taxon>
        <taxon>Actinomycetes</taxon>
        <taxon>Kitasatosporales</taxon>
        <taxon>Streptomycetaceae</taxon>
        <taxon>Streptomyces</taxon>
    </lineage>
</organism>
<dbReference type="Proteomes" id="UP001500063">
    <property type="component" value="Unassembled WGS sequence"/>
</dbReference>
<evidence type="ECO:0000256" key="1">
    <source>
        <dbReference type="SAM" id="MobiDB-lite"/>
    </source>
</evidence>
<evidence type="ECO:0000259" key="2">
    <source>
        <dbReference type="Pfam" id="PF25021"/>
    </source>
</evidence>
<feature type="compositionally biased region" description="Basic and acidic residues" evidence="1">
    <location>
        <begin position="233"/>
        <end position="243"/>
    </location>
</feature>
<gene>
    <name evidence="3" type="ORF">GCM10010319_32710</name>
</gene>
<sequence>MDRAGNLFIAEDVRVRRVAPDGTIDTVAGNGTQAPAKDGSRATESGFTGIVGITVDGAGDLYIAETRTHRVLKVSRGVLTIVAGTGKGGFNGDGGKGDGGPATGAQLGTVTGLTVDHNGNLFIVDNLKHRVRMVVQAARPPRKTRTVRALSGFDRLNNQHAKPGEPFGQPLEVEARDTHGEFVPGARIRFEVDSGTGSTFATPKPGRTAEADTNDDGLATAPQPATRPTSTRWTDRPPDQDRP</sequence>
<feature type="region of interest" description="Disordered" evidence="1">
    <location>
        <begin position="193"/>
        <end position="243"/>
    </location>
</feature>
<name>A0ABN0X1W4_9ACTN</name>
<dbReference type="InterPro" id="IPR056822">
    <property type="entry name" value="TEN_NHL"/>
</dbReference>
<keyword evidence="4" id="KW-1185">Reference proteome</keyword>
<evidence type="ECO:0000313" key="3">
    <source>
        <dbReference type="EMBL" id="GAA0353036.1"/>
    </source>
</evidence>
<comment type="caution">
    <text evidence="3">The sequence shown here is derived from an EMBL/GenBank/DDBJ whole genome shotgun (WGS) entry which is preliminary data.</text>
</comment>
<proteinExistence type="predicted"/>
<dbReference type="SUPFAM" id="SSF63829">
    <property type="entry name" value="Calcium-dependent phosphotriesterase"/>
    <property type="match status" value="1"/>
</dbReference>
<reference evidence="3 4" key="1">
    <citation type="journal article" date="2019" name="Int. J. Syst. Evol. Microbiol.">
        <title>The Global Catalogue of Microorganisms (GCM) 10K type strain sequencing project: providing services to taxonomists for standard genome sequencing and annotation.</title>
        <authorList>
            <consortium name="The Broad Institute Genomics Platform"/>
            <consortium name="The Broad Institute Genome Sequencing Center for Infectious Disease"/>
            <person name="Wu L."/>
            <person name="Ma J."/>
        </authorList>
    </citation>
    <scope>NUCLEOTIDE SEQUENCE [LARGE SCALE GENOMIC DNA]</scope>
    <source>
        <strain evidence="3 4">JCM 4565</strain>
    </source>
</reference>
<protein>
    <recommendedName>
        <fullName evidence="2">Teneurin NHL domain-containing protein</fullName>
    </recommendedName>
</protein>
<evidence type="ECO:0000313" key="4">
    <source>
        <dbReference type="Proteomes" id="UP001500063"/>
    </source>
</evidence>
<accession>A0ABN0X1W4</accession>
<dbReference type="InterPro" id="IPR011042">
    <property type="entry name" value="6-blade_b-propeller_TolB-like"/>
</dbReference>
<dbReference type="RefSeq" id="WP_344118461.1">
    <property type="nucleotide sequence ID" value="NZ_BAAABW010000017.1"/>
</dbReference>
<dbReference type="Pfam" id="PF25021">
    <property type="entry name" value="TEN_NHL"/>
    <property type="match status" value="1"/>
</dbReference>
<dbReference type="EMBL" id="BAAABW010000017">
    <property type="protein sequence ID" value="GAA0353036.1"/>
    <property type="molecule type" value="Genomic_DNA"/>
</dbReference>
<feature type="domain" description="Teneurin NHL" evidence="2">
    <location>
        <begin position="5"/>
        <end position="128"/>
    </location>
</feature>
<dbReference type="Gene3D" id="2.120.10.30">
    <property type="entry name" value="TolB, C-terminal domain"/>
    <property type="match status" value="1"/>
</dbReference>